<proteinExistence type="predicted"/>
<protein>
    <submittedName>
        <fullName evidence="1">Uncharacterized protein</fullName>
    </submittedName>
</protein>
<comment type="caution">
    <text evidence="1">The sequence shown here is derived from an EMBL/GenBank/DDBJ whole genome shotgun (WGS) entry which is preliminary data.</text>
</comment>
<reference evidence="1 2" key="1">
    <citation type="submission" date="2016-01" db="EMBL/GenBank/DDBJ databases">
        <authorList>
            <person name="Oliw E.H."/>
        </authorList>
    </citation>
    <scope>NUCLEOTIDE SEQUENCE [LARGE SCALE GENOMIC DNA]</scope>
    <source>
        <strain evidence="1 2">MJR8628B</strain>
    </source>
</reference>
<organism evidence="1 2">
    <name type="scientific">Bifidobacterium bifidum</name>
    <dbReference type="NCBI Taxonomy" id="1681"/>
    <lineage>
        <taxon>Bacteria</taxon>
        <taxon>Bacillati</taxon>
        <taxon>Actinomycetota</taxon>
        <taxon>Actinomycetes</taxon>
        <taxon>Bifidobacteriales</taxon>
        <taxon>Bifidobacteriaceae</taxon>
        <taxon>Bifidobacterium</taxon>
    </lineage>
</organism>
<sequence>MSSCVSFPIRICEEWPVLANSNITSGTEQNTASIANMDAVHDGI</sequence>
<accession>A0A133KSI9</accession>
<gene>
    <name evidence="1" type="ORF">HMPREF3196_00254</name>
</gene>
<evidence type="ECO:0000313" key="1">
    <source>
        <dbReference type="EMBL" id="KWZ82497.1"/>
    </source>
</evidence>
<name>A0A133KSI9_BIFBI</name>
<dbReference type="EMBL" id="LRPO01000012">
    <property type="protein sequence ID" value="KWZ82497.1"/>
    <property type="molecule type" value="Genomic_DNA"/>
</dbReference>
<dbReference type="AlphaFoldDB" id="A0A133KSI9"/>
<evidence type="ECO:0000313" key="2">
    <source>
        <dbReference type="Proteomes" id="UP000070092"/>
    </source>
</evidence>
<dbReference type="Proteomes" id="UP000070092">
    <property type="component" value="Unassembled WGS sequence"/>
</dbReference>